<dbReference type="GO" id="GO:0005829">
    <property type="term" value="C:cytosol"/>
    <property type="evidence" value="ECO:0007669"/>
    <property type="project" value="TreeGrafter"/>
</dbReference>
<organism evidence="10 11">
    <name type="scientific">Crossiella cryophila</name>
    <dbReference type="NCBI Taxonomy" id="43355"/>
    <lineage>
        <taxon>Bacteria</taxon>
        <taxon>Bacillati</taxon>
        <taxon>Actinomycetota</taxon>
        <taxon>Actinomycetes</taxon>
        <taxon>Pseudonocardiales</taxon>
        <taxon>Pseudonocardiaceae</taxon>
        <taxon>Crossiella</taxon>
    </lineage>
</organism>
<dbReference type="SUPFAM" id="SSF51366">
    <property type="entry name" value="Ribulose-phoshate binding barrel"/>
    <property type="match status" value="1"/>
</dbReference>
<comment type="similarity">
    <text evidence="8 9">Belongs to the TrpA family.</text>
</comment>
<dbReference type="CDD" id="cd04724">
    <property type="entry name" value="Tryptophan_synthase_alpha"/>
    <property type="match status" value="1"/>
</dbReference>
<comment type="function">
    <text evidence="8">The alpha subunit is responsible for the aldol cleavage of indoleglycerol phosphate to indole and glyceraldehyde 3-phosphate.</text>
</comment>
<keyword evidence="5 8" id="KW-0057">Aromatic amino acid biosynthesis</keyword>
<dbReference type="HAMAP" id="MF_00131">
    <property type="entry name" value="Trp_synth_alpha"/>
    <property type="match status" value="1"/>
</dbReference>
<dbReference type="EMBL" id="JACHMH010000001">
    <property type="protein sequence ID" value="MBB4680389.1"/>
    <property type="molecule type" value="Genomic_DNA"/>
</dbReference>
<gene>
    <name evidence="8" type="primary">trpA</name>
    <name evidence="10" type="ORF">HNR67_006507</name>
</gene>
<dbReference type="NCBIfam" id="TIGR00262">
    <property type="entry name" value="trpA"/>
    <property type="match status" value="1"/>
</dbReference>
<dbReference type="GO" id="GO:0004834">
    <property type="term" value="F:tryptophan synthase activity"/>
    <property type="evidence" value="ECO:0007669"/>
    <property type="project" value="UniProtKB-UniRule"/>
</dbReference>
<accession>A0A7W7CJ39</accession>
<feature type="active site" description="Proton acceptor" evidence="8">
    <location>
        <position position="50"/>
    </location>
</feature>
<comment type="pathway">
    <text evidence="1 8">Amino-acid biosynthesis; L-tryptophan biosynthesis; L-tryptophan from chorismate: step 5/5.</text>
</comment>
<evidence type="ECO:0000256" key="8">
    <source>
        <dbReference type="HAMAP-Rule" id="MF_00131"/>
    </source>
</evidence>
<evidence type="ECO:0000256" key="9">
    <source>
        <dbReference type="RuleBase" id="RU003662"/>
    </source>
</evidence>
<dbReference type="Proteomes" id="UP000533598">
    <property type="component" value="Unassembled WGS sequence"/>
</dbReference>
<evidence type="ECO:0000256" key="7">
    <source>
        <dbReference type="ARBA" id="ARBA00049047"/>
    </source>
</evidence>
<evidence type="ECO:0000256" key="2">
    <source>
        <dbReference type="ARBA" id="ARBA00011270"/>
    </source>
</evidence>
<keyword evidence="3 8" id="KW-0028">Amino-acid biosynthesis</keyword>
<evidence type="ECO:0000313" key="11">
    <source>
        <dbReference type="Proteomes" id="UP000533598"/>
    </source>
</evidence>
<keyword evidence="6 8" id="KW-0456">Lyase</keyword>
<dbReference type="RefSeq" id="WP_185006147.1">
    <property type="nucleotide sequence ID" value="NZ_BAAAUI010000005.1"/>
</dbReference>
<protein>
    <recommendedName>
        <fullName evidence="8">Tryptophan synthase alpha chain</fullName>
        <ecNumber evidence="8">4.2.1.20</ecNumber>
    </recommendedName>
</protein>
<keyword evidence="4 8" id="KW-0822">Tryptophan biosynthesis</keyword>
<dbReference type="Gene3D" id="3.20.20.70">
    <property type="entry name" value="Aldolase class I"/>
    <property type="match status" value="1"/>
</dbReference>
<comment type="catalytic activity">
    <reaction evidence="7 8">
        <text>(1S,2R)-1-C-(indol-3-yl)glycerol 3-phosphate + L-serine = D-glyceraldehyde 3-phosphate + L-tryptophan + H2O</text>
        <dbReference type="Rhea" id="RHEA:10532"/>
        <dbReference type="ChEBI" id="CHEBI:15377"/>
        <dbReference type="ChEBI" id="CHEBI:33384"/>
        <dbReference type="ChEBI" id="CHEBI:57912"/>
        <dbReference type="ChEBI" id="CHEBI:58866"/>
        <dbReference type="ChEBI" id="CHEBI:59776"/>
        <dbReference type="EC" id="4.2.1.20"/>
    </reaction>
</comment>
<dbReference type="PANTHER" id="PTHR43406">
    <property type="entry name" value="TRYPTOPHAN SYNTHASE, ALPHA CHAIN"/>
    <property type="match status" value="1"/>
</dbReference>
<feature type="active site" description="Proton acceptor" evidence="8">
    <location>
        <position position="39"/>
    </location>
</feature>
<reference evidence="10 11" key="1">
    <citation type="submission" date="2020-08" db="EMBL/GenBank/DDBJ databases">
        <title>Sequencing the genomes of 1000 actinobacteria strains.</title>
        <authorList>
            <person name="Klenk H.-P."/>
        </authorList>
    </citation>
    <scope>NUCLEOTIDE SEQUENCE [LARGE SCALE GENOMIC DNA]</scope>
    <source>
        <strain evidence="10 11">DSM 44230</strain>
    </source>
</reference>
<dbReference type="PANTHER" id="PTHR43406:SF1">
    <property type="entry name" value="TRYPTOPHAN SYNTHASE ALPHA CHAIN, CHLOROPLASTIC"/>
    <property type="match status" value="1"/>
</dbReference>
<evidence type="ECO:0000256" key="3">
    <source>
        <dbReference type="ARBA" id="ARBA00022605"/>
    </source>
</evidence>
<proteinExistence type="inferred from homology"/>
<sequence>MLTLPRDHKLLIPYLMGGQSADWLDVAKAMAEAGADALEIGLPFSDPMVDGPVVQRAAATALSRGATPETVLKELSTVDIGVPLIAMTYANVALGIPDFPARLVEAGISGVIVSDLPLEESAEFRAAADRAGVSMVLLGAPDCADDRLARICAASKGFVYSMTAMRTTGEQAQLTTAAKDTVTRLRRHATIPVIAGFGISTPELATEICTEADGVVVGSALVRELLDGGDAATVAERVRGFRTALDRVA</sequence>
<evidence type="ECO:0000256" key="6">
    <source>
        <dbReference type="ARBA" id="ARBA00023239"/>
    </source>
</evidence>
<dbReference type="UniPathway" id="UPA00035">
    <property type="reaction ID" value="UER00044"/>
</dbReference>
<comment type="caution">
    <text evidence="10">The sequence shown here is derived from an EMBL/GenBank/DDBJ whole genome shotgun (WGS) entry which is preliminary data.</text>
</comment>
<dbReference type="Pfam" id="PF00290">
    <property type="entry name" value="Trp_syntA"/>
    <property type="match status" value="1"/>
</dbReference>
<dbReference type="InterPro" id="IPR013785">
    <property type="entry name" value="Aldolase_TIM"/>
</dbReference>
<dbReference type="EC" id="4.2.1.20" evidence="8"/>
<evidence type="ECO:0000256" key="5">
    <source>
        <dbReference type="ARBA" id="ARBA00023141"/>
    </source>
</evidence>
<comment type="subunit">
    <text evidence="2 8">Tetramer of two alpha and two beta chains.</text>
</comment>
<name>A0A7W7CJ39_9PSEU</name>
<dbReference type="InterPro" id="IPR002028">
    <property type="entry name" value="Trp_synthase_suA"/>
</dbReference>
<dbReference type="AlphaFoldDB" id="A0A7W7CJ39"/>
<evidence type="ECO:0000256" key="1">
    <source>
        <dbReference type="ARBA" id="ARBA00004733"/>
    </source>
</evidence>
<keyword evidence="11" id="KW-1185">Reference proteome</keyword>
<evidence type="ECO:0000256" key="4">
    <source>
        <dbReference type="ARBA" id="ARBA00022822"/>
    </source>
</evidence>
<dbReference type="InterPro" id="IPR011060">
    <property type="entry name" value="RibuloseP-bd_barrel"/>
</dbReference>
<evidence type="ECO:0000313" key="10">
    <source>
        <dbReference type="EMBL" id="MBB4680389.1"/>
    </source>
</evidence>